<dbReference type="EMBL" id="CASHSV030000206">
    <property type="protein sequence ID" value="CAJ2653826.1"/>
    <property type="molecule type" value="Genomic_DNA"/>
</dbReference>
<dbReference type="Proteomes" id="UP001177021">
    <property type="component" value="Unassembled WGS sequence"/>
</dbReference>
<comment type="caution">
    <text evidence="1">The sequence shown here is derived from an EMBL/GenBank/DDBJ whole genome shotgun (WGS) entry which is preliminary data.</text>
</comment>
<reference evidence="1" key="1">
    <citation type="submission" date="2023-10" db="EMBL/GenBank/DDBJ databases">
        <authorList>
            <person name="Rodriguez Cubillos JULIANA M."/>
            <person name="De Vega J."/>
        </authorList>
    </citation>
    <scope>NUCLEOTIDE SEQUENCE</scope>
</reference>
<sequence length="974" mass="109809">MASFFILLPSFTIHFFSLLLLTNFTSYTFSLCNHHDSSALLQFKNSFFVNTSSTPSDTFWFYNKCSSFSFKTETWKNNTDCCEWDGVTCDTVSDYVIGLDLSCNNLNGELHPNSTIFQLKHLQQLNLAFNDFFPSSLHVGIGDLVNLTHLNVSNSYLSGNIPSTISHLSKLISLDLRSDMEYRRGLKLNPLTWKKLIHNATNLRELYLDTVNMSSIKESSLSMLKNLSSSLVSLSLGSTELQGNLSSDVLSLPNLQKLDLSDNHLIGQLPKSNWSMPLRYLDLSSTSFSGEIPYSIDQLKSLTHLVLSWCNLDGTIPLSLWNLTQLTYLDLSSNNLTGEVPSSFFHLSQLSHLGLSFNKLVGPIPNEIIKHSKLSFLDLGYNMLSGTIPHWCYNLPSLLVLRLSNNHLIDFIGEFTTYSLQYLGLSNNNLHGHFPNSIFEFQNLTDIELSSTNVSGVVDFHQFSKFKKLNFLNLSHNSLLSINIDSKVESISSPYLEQLDLSFSNINSFPKLLARLPNLQSLDLSNNNIHGKIPKWFHKLLNSSEYIDYIDLSFNKLQGDLPVPPYCIYYFLLSNNNFTGDISSSFCNASSLGVLNLAHNKLTGMIPKCLGTLPSLSVLDLQMNNLYGSIPTNFSKQNRFETIKLNGNQLEGPLPHSLAHCKKLEVLDLGDNMIEDVFPKWLGTLPELQVLSLRSNKLYGTITCYSTKHPFAKLRIFDVSNNNFSGLLPTSCIKNFKGMMNVNNSQIGSQYIHTSYYYEDSVVVIMKGFYMELTKILNIFTTIDLSNNMFEGEVPQLIGDLKFLIGLNLSNNGITGTIPQSLSYLRNLEWLDLSRNRLKGEIPMALTKLNFLSFLNLSQNHLEGMIPKGQQFDTFGNDSFEGNTMLCGFQVSKSCKKDEDRPSHSTSEDEEESGFGWKAVAIGYACGAISGLLLGRNVFFFGKPEWLARLVEHMFNMRLKRRNNRSSANSRRMY</sequence>
<organism evidence="1 2">
    <name type="scientific">Trifolium pratense</name>
    <name type="common">Red clover</name>
    <dbReference type="NCBI Taxonomy" id="57577"/>
    <lineage>
        <taxon>Eukaryota</taxon>
        <taxon>Viridiplantae</taxon>
        <taxon>Streptophyta</taxon>
        <taxon>Embryophyta</taxon>
        <taxon>Tracheophyta</taxon>
        <taxon>Spermatophyta</taxon>
        <taxon>Magnoliopsida</taxon>
        <taxon>eudicotyledons</taxon>
        <taxon>Gunneridae</taxon>
        <taxon>Pentapetalae</taxon>
        <taxon>rosids</taxon>
        <taxon>fabids</taxon>
        <taxon>Fabales</taxon>
        <taxon>Fabaceae</taxon>
        <taxon>Papilionoideae</taxon>
        <taxon>50 kb inversion clade</taxon>
        <taxon>NPAAA clade</taxon>
        <taxon>Hologalegina</taxon>
        <taxon>IRL clade</taxon>
        <taxon>Trifolieae</taxon>
        <taxon>Trifolium</taxon>
    </lineage>
</organism>
<evidence type="ECO:0000313" key="1">
    <source>
        <dbReference type="EMBL" id="CAJ2653826.1"/>
    </source>
</evidence>
<name>A0ACB0KBF4_TRIPR</name>
<proteinExistence type="predicted"/>
<protein>
    <submittedName>
        <fullName evidence="1">Uncharacterized protein</fullName>
    </submittedName>
</protein>
<evidence type="ECO:0000313" key="2">
    <source>
        <dbReference type="Proteomes" id="UP001177021"/>
    </source>
</evidence>
<keyword evidence="2" id="KW-1185">Reference proteome</keyword>
<gene>
    <name evidence="1" type="ORF">MILVUS5_LOCUS21090</name>
</gene>
<accession>A0ACB0KBF4</accession>